<evidence type="ECO:0000256" key="5">
    <source>
        <dbReference type="PIRSR" id="PIRSR000137-2"/>
    </source>
</evidence>
<keyword evidence="4 5" id="KW-0274">FAD</keyword>
<protein>
    <submittedName>
        <fullName evidence="9">Choline dehydrogenase</fullName>
    </submittedName>
</protein>
<dbReference type="InterPro" id="IPR036188">
    <property type="entry name" value="FAD/NAD-bd_sf"/>
</dbReference>
<dbReference type="PANTHER" id="PTHR11552:SF147">
    <property type="entry name" value="CHOLINE DEHYDROGENASE, MITOCHONDRIAL"/>
    <property type="match status" value="1"/>
</dbReference>
<dbReference type="SUPFAM" id="SSF54373">
    <property type="entry name" value="FAD-linked reductases, C-terminal domain"/>
    <property type="match status" value="1"/>
</dbReference>
<dbReference type="GO" id="GO:0016614">
    <property type="term" value="F:oxidoreductase activity, acting on CH-OH group of donors"/>
    <property type="evidence" value="ECO:0007669"/>
    <property type="project" value="InterPro"/>
</dbReference>
<gene>
    <name evidence="9" type="ORF">GCM10011360_04910</name>
</gene>
<dbReference type="InterPro" id="IPR000172">
    <property type="entry name" value="GMC_OxRdtase_N"/>
</dbReference>
<dbReference type="PROSITE" id="PS00624">
    <property type="entry name" value="GMC_OXRED_2"/>
    <property type="match status" value="1"/>
</dbReference>
<dbReference type="EMBL" id="BMFJ01000001">
    <property type="protein sequence ID" value="GGE19130.1"/>
    <property type="molecule type" value="Genomic_DNA"/>
</dbReference>
<dbReference type="RefSeq" id="WP_229737413.1">
    <property type="nucleotide sequence ID" value="NZ_BMFJ01000001.1"/>
</dbReference>
<name>A0A916ZYM3_9RHOB</name>
<evidence type="ECO:0000256" key="4">
    <source>
        <dbReference type="ARBA" id="ARBA00022827"/>
    </source>
</evidence>
<dbReference type="InterPro" id="IPR007867">
    <property type="entry name" value="GMC_OxRtase_C"/>
</dbReference>
<feature type="binding site" evidence="5">
    <location>
        <begin position="93"/>
        <end position="96"/>
    </location>
    <ligand>
        <name>FAD</name>
        <dbReference type="ChEBI" id="CHEBI:57692"/>
    </ligand>
</feature>
<keyword evidence="3 6" id="KW-0285">Flavoprotein</keyword>
<accession>A0A916ZYM3</accession>
<dbReference type="GO" id="GO:0050660">
    <property type="term" value="F:flavin adenine dinucleotide binding"/>
    <property type="evidence" value="ECO:0007669"/>
    <property type="project" value="InterPro"/>
</dbReference>
<feature type="binding site" evidence="5">
    <location>
        <position position="85"/>
    </location>
    <ligand>
        <name>FAD</name>
        <dbReference type="ChEBI" id="CHEBI:57692"/>
    </ligand>
</feature>
<dbReference type="Pfam" id="PF00732">
    <property type="entry name" value="GMC_oxred_N"/>
    <property type="match status" value="1"/>
</dbReference>
<evidence type="ECO:0000259" key="8">
    <source>
        <dbReference type="PROSITE" id="PS00624"/>
    </source>
</evidence>
<feature type="domain" description="Glucose-methanol-choline oxidoreductase N-terminal" evidence="7">
    <location>
        <begin position="83"/>
        <end position="106"/>
    </location>
</feature>
<dbReference type="PROSITE" id="PS00623">
    <property type="entry name" value="GMC_OXRED_1"/>
    <property type="match status" value="1"/>
</dbReference>
<dbReference type="PIRSF" id="PIRSF000137">
    <property type="entry name" value="Alcohol_oxidase"/>
    <property type="match status" value="1"/>
</dbReference>
<reference evidence="10" key="1">
    <citation type="journal article" date="2019" name="Int. J. Syst. Evol. Microbiol.">
        <title>The Global Catalogue of Microorganisms (GCM) 10K type strain sequencing project: providing services to taxonomists for standard genome sequencing and annotation.</title>
        <authorList>
            <consortium name="The Broad Institute Genomics Platform"/>
            <consortium name="The Broad Institute Genome Sequencing Center for Infectious Disease"/>
            <person name="Wu L."/>
            <person name="Ma J."/>
        </authorList>
    </citation>
    <scope>NUCLEOTIDE SEQUENCE [LARGE SCALE GENOMIC DNA]</scope>
    <source>
        <strain evidence="10">CGMCC 1.12664</strain>
    </source>
</reference>
<proteinExistence type="inferred from homology"/>
<feature type="domain" description="Glucose-methanol-choline oxidoreductase N-terminal" evidence="8">
    <location>
        <begin position="256"/>
        <end position="270"/>
    </location>
</feature>
<evidence type="ECO:0000256" key="2">
    <source>
        <dbReference type="ARBA" id="ARBA00010790"/>
    </source>
</evidence>
<dbReference type="Proteomes" id="UP000612855">
    <property type="component" value="Unassembled WGS sequence"/>
</dbReference>
<comment type="caution">
    <text evidence="9">The sequence shown here is derived from an EMBL/GenBank/DDBJ whole genome shotgun (WGS) entry which is preliminary data.</text>
</comment>
<dbReference type="AlphaFoldDB" id="A0A916ZYM3"/>
<feature type="binding site" evidence="5">
    <location>
        <position position="221"/>
    </location>
    <ligand>
        <name>FAD</name>
        <dbReference type="ChEBI" id="CHEBI:57692"/>
    </ligand>
</feature>
<evidence type="ECO:0000256" key="1">
    <source>
        <dbReference type="ARBA" id="ARBA00001974"/>
    </source>
</evidence>
<dbReference type="SUPFAM" id="SSF51905">
    <property type="entry name" value="FAD/NAD(P)-binding domain"/>
    <property type="match status" value="1"/>
</dbReference>
<sequence length="540" mass="58002">MDIIETDVAVIGAGSSGCVIAGRLSERADLRVTVLEAGGSDLHPWVRMPIGYGASFYHPRLNWRYYTDPETGLNGRRAYWPRGKVLGGSSSVNAMVFIRGQARDYDLWAEAGNTGWSYEDLLPHFKRMENNLAGADQWRARGGPVTVRSIGQEVHPLARAYVASAVAAGHTANPDFNGATQEGVGFYQITTKNGFRASAATAYLHPAMKRGNLQVVTHAYVTRILFDGRRATGVEYRHGDRLVRLMARRQVVLSAGAVGSPQILELSGIGDPERLAEVGIDTVHALTGVGENLQDHVGFDLCYLSKVPTLNRTFGTWTGRMAAGIRYVMTRRGPLSLSVNHAGGFVRSDPARQRPNIQLYMQPMSYTRGVPGKRALMQPDTFQGVMIGMSNCHPLSRGSIHLRSADPDEAPSIRPNYFSAQGDLEEMVDSAALLRSIAAQDPLVASLDGELKPGPEVTDREGLSAYVRDTAGSIFHPCGTCAMGTDPGAGAVVAPDLRVHGIEGLTVADASVMPLITSGNLNAPALMIGEKAASLIAARL</sequence>
<evidence type="ECO:0000313" key="9">
    <source>
        <dbReference type="EMBL" id="GGE19130.1"/>
    </source>
</evidence>
<evidence type="ECO:0000256" key="3">
    <source>
        <dbReference type="ARBA" id="ARBA00022630"/>
    </source>
</evidence>
<dbReference type="Gene3D" id="3.30.560.10">
    <property type="entry name" value="Glucose Oxidase, domain 3"/>
    <property type="match status" value="1"/>
</dbReference>
<dbReference type="Pfam" id="PF05199">
    <property type="entry name" value="GMC_oxred_C"/>
    <property type="match status" value="1"/>
</dbReference>
<comment type="cofactor">
    <cofactor evidence="1 5">
        <name>FAD</name>
        <dbReference type="ChEBI" id="CHEBI:57692"/>
    </cofactor>
</comment>
<dbReference type="Gene3D" id="3.50.50.60">
    <property type="entry name" value="FAD/NAD(P)-binding domain"/>
    <property type="match status" value="1"/>
</dbReference>
<evidence type="ECO:0000313" key="10">
    <source>
        <dbReference type="Proteomes" id="UP000612855"/>
    </source>
</evidence>
<organism evidence="9 10">
    <name type="scientific">Primorskyibacter flagellatus</name>
    <dbReference type="NCBI Taxonomy" id="1387277"/>
    <lineage>
        <taxon>Bacteria</taxon>
        <taxon>Pseudomonadati</taxon>
        <taxon>Pseudomonadota</taxon>
        <taxon>Alphaproteobacteria</taxon>
        <taxon>Rhodobacterales</taxon>
        <taxon>Roseobacteraceae</taxon>
        <taxon>Primorskyibacter</taxon>
    </lineage>
</organism>
<evidence type="ECO:0000259" key="7">
    <source>
        <dbReference type="PROSITE" id="PS00623"/>
    </source>
</evidence>
<evidence type="ECO:0000256" key="6">
    <source>
        <dbReference type="RuleBase" id="RU003968"/>
    </source>
</evidence>
<comment type="similarity">
    <text evidence="2 6">Belongs to the GMC oxidoreductase family.</text>
</comment>
<dbReference type="InterPro" id="IPR012132">
    <property type="entry name" value="GMC_OxRdtase"/>
</dbReference>
<keyword evidence="10" id="KW-1185">Reference proteome</keyword>
<dbReference type="PANTHER" id="PTHR11552">
    <property type="entry name" value="GLUCOSE-METHANOL-CHOLINE GMC OXIDOREDUCTASE"/>
    <property type="match status" value="1"/>
</dbReference>